<organism evidence="1 2">
    <name type="scientific">Candidatus Epulonipiscium fishelsonii</name>
    <dbReference type="NCBI Taxonomy" id="77094"/>
    <lineage>
        <taxon>Bacteria</taxon>
        <taxon>Bacillati</taxon>
        <taxon>Bacillota</taxon>
        <taxon>Clostridia</taxon>
        <taxon>Lachnospirales</taxon>
        <taxon>Lachnospiraceae</taxon>
        <taxon>Candidatus Epulonipiscium</taxon>
    </lineage>
</organism>
<keyword evidence="2" id="KW-1185">Reference proteome</keyword>
<dbReference type="EMBL" id="LJDB01000049">
    <property type="protein sequence ID" value="ONI40539.1"/>
    <property type="molecule type" value="Genomic_DNA"/>
</dbReference>
<accession>A0ACC8XCX9</accession>
<evidence type="ECO:0000313" key="1">
    <source>
        <dbReference type="EMBL" id="ONI40539.1"/>
    </source>
</evidence>
<sequence length="62" mass="7234">MMIKFFVGKSIDSKIIGPVLYWIICTKKSICIINFRNCWSFKHDTLFWAKNIGAVPSVYNFV</sequence>
<protein>
    <submittedName>
        <fullName evidence="1">Uncharacterized protein</fullName>
    </submittedName>
</protein>
<evidence type="ECO:0000313" key="2">
    <source>
        <dbReference type="Proteomes" id="UP000188605"/>
    </source>
</evidence>
<proteinExistence type="predicted"/>
<reference evidence="1" key="1">
    <citation type="submission" date="2016-08" db="EMBL/GenBank/DDBJ databases">
        <authorList>
            <person name="Ngugi D.K."/>
            <person name="Miyake S."/>
            <person name="Stingl U."/>
        </authorList>
    </citation>
    <scope>NUCLEOTIDE SEQUENCE</scope>
    <source>
        <strain evidence="1">SCG-B11WGA-EpuloA1</strain>
    </source>
</reference>
<comment type="caution">
    <text evidence="1">The sequence shown here is derived from an EMBL/GenBank/DDBJ whole genome shotgun (WGS) entry which is preliminary data.</text>
</comment>
<gene>
    <name evidence="1" type="ORF">AN396_05730</name>
</gene>
<dbReference type="Proteomes" id="UP000188605">
    <property type="component" value="Unassembled WGS sequence"/>
</dbReference>
<name>A0ACC8XCX9_9FIRM</name>